<feature type="domain" description="Outer membrane channel protein CpnT-like N-terminal" evidence="2">
    <location>
        <begin position="125"/>
        <end position="253"/>
    </location>
</feature>
<feature type="domain" description="Toxin YqcG C-terminal" evidence="1">
    <location>
        <begin position="418"/>
        <end position="474"/>
    </location>
</feature>
<evidence type="ECO:0000259" key="1">
    <source>
        <dbReference type="Pfam" id="PF14410"/>
    </source>
</evidence>
<dbReference type="EMBL" id="JAOF01000001">
    <property type="protein sequence ID" value="EUA49116.1"/>
    <property type="molecule type" value="Genomic_DNA"/>
</dbReference>
<evidence type="ECO:0000313" key="4">
    <source>
        <dbReference type="Proteomes" id="UP000020103"/>
    </source>
</evidence>
<gene>
    <name evidence="3" type="ORF">I543_3785</name>
</gene>
<dbReference type="AlphaFoldDB" id="A0A829Q8D9"/>
<comment type="caution">
    <text evidence="3">The sequence shown here is derived from an EMBL/GenBank/DDBJ whole genome shotgun (WGS) entry which is preliminary data.</text>
</comment>
<dbReference type="Proteomes" id="UP000020103">
    <property type="component" value="Unassembled WGS sequence"/>
</dbReference>
<dbReference type="InterPro" id="IPR057746">
    <property type="entry name" value="CpnT-like_N"/>
</dbReference>
<dbReference type="Pfam" id="PF25547">
    <property type="entry name" value="WXG100_2"/>
    <property type="match status" value="1"/>
</dbReference>
<evidence type="ECO:0000313" key="3">
    <source>
        <dbReference type="EMBL" id="EUA49116.1"/>
    </source>
</evidence>
<organism evidence="3 4">
    <name type="scientific">Mycobacteroides abscessus 21</name>
    <dbReference type="NCBI Taxonomy" id="1299324"/>
    <lineage>
        <taxon>Bacteria</taxon>
        <taxon>Bacillati</taxon>
        <taxon>Actinomycetota</taxon>
        <taxon>Actinomycetes</taxon>
        <taxon>Mycobacteriales</taxon>
        <taxon>Mycobacteriaceae</taxon>
        <taxon>Mycobacteroides</taxon>
        <taxon>Mycobacteroides abscessus</taxon>
    </lineage>
</organism>
<evidence type="ECO:0000259" key="2">
    <source>
        <dbReference type="Pfam" id="PF25547"/>
    </source>
</evidence>
<dbReference type="Pfam" id="PF14410">
    <property type="entry name" value="GH-E"/>
    <property type="match status" value="1"/>
</dbReference>
<protein>
    <submittedName>
        <fullName evidence="3">HNH/ENDO VII supernuclease with conserved GHE residues family protein</fullName>
    </submittedName>
</protein>
<sequence length="477" mass="50649">MAIQFDIGAVKASAWEFGNVAGFTRSGVENIAKLLGDSSGMAGTDAPGQKFAKDYDALAKAAVELGATSVNGLSKAAQLLHATAVNHENADTQSALNNKALPAMPPPAAVTVTAPAIPSALGGTEPPSWWSTIKDHVGGAAWPNGDPAKLRDAGNHWNVTANAMSDHGLQLDRPGYFSQGEGPIGNVATQVSPEIPQVMDNLTKARESIDDVAGAFHAAGMACIDFAKNIEDVHNSITKEMLILGGTVVATEAVSKVLIPLTLGGSEVVSKLVDTSRIVATGERVAAILAEYRVLAEASTFPALAAAANAARSVEMLRPLASANVSLLAAEGAGLMGAEAAGGSLNALYPRPYLRVATERTIQAATRKTADGKYYIVGSDPRVRVLVDRTGQYGADILQLPKTADGKYFIDSNGFRYPVESKWQYGHKYGEEFATWQQRAHSEHWTRQRWNDEMNNPALYEIQDQPGNSAHIYEKTR</sequence>
<accession>A0A829Q8D9</accession>
<dbReference type="InterPro" id="IPR026835">
    <property type="entry name" value="YqcG_C"/>
</dbReference>
<reference evidence="3 4" key="1">
    <citation type="submission" date="2013-12" db="EMBL/GenBank/DDBJ databases">
        <authorList>
            <person name="Madinger N."/>
            <person name="Lenaerts A."/>
            <person name="Ordway D."/>
            <person name="DeGroote M.A."/>
            <person name="Parker T."/>
            <person name="Sizemore C."/>
            <person name="Tallon L.J."/>
            <person name="Sadzewicz L.K."/>
            <person name="Sengamalay N."/>
            <person name="Fraser C.M."/>
            <person name="Hine E."/>
            <person name="Shefchek K.A."/>
            <person name="Das S.P."/>
            <person name="Tettelin H."/>
        </authorList>
    </citation>
    <scope>NUCLEOTIDE SEQUENCE [LARGE SCALE GENOMIC DNA]</scope>
    <source>
        <strain evidence="3 4">21</strain>
    </source>
</reference>
<name>A0A829Q8D9_9MYCO</name>
<proteinExistence type="predicted"/>